<organism evidence="11 12">
    <name type="scientific">Microbotryum silenes-dioicae</name>
    <dbReference type="NCBI Taxonomy" id="796604"/>
    <lineage>
        <taxon>Eukaryota</taxon>
        <taxon>Fungi</taxon>
        <taxon>Dikarya</taxon>
        <taxon>Basidiomycota</taxon>
        <taxon>Pucciniomycotina</taxon>
        <taxon>Microbotryomycetes</taxon>
        <taxon>Microbotryales</taxon>
        <taxon>Microbotryaceae</taxon>
        <taxon>Microbotryum</taxon>
    </lineage>
</organism>
<evidence type="ECO:0000259" key="10">
    <source>
        <dbReference type="Pfam" id="PF24894"/>
    </source>
</evidence>
<evidence type="ECO:0000256" key="9">
    <source>
        <dbReference type="SAM" id="MobiDB-lite"/>
    </source>
</evidence>
<feature type="domain" description="Glucose-1-phosphate adenylyltransferase/Bifunctional protein GlmU-like C-terminal hexapeptide" evidence="10">
    <location>
        <begin position="577"/>
        <end position="629"/>
    </location>
</feature>
<comment type="subcellular location">
    <subcellularLocation>
        <location evidence="1">Cytoplasm</location>
        <location evidence="1">Cytosol</location>
    </subcellularLocation>
</comment>
<dbReference type="GO" id="GO:0003743">
    <property type="term" value="F:translation initiation factor activity"/>
    <property type="evidence" value="ECO:0007669"/>
    <property type="project" value="UniProtKB-KW"/>
</dbReference>
<feature type="region of interest" description="Disordered" evidence="9">
    <location>
        <begin position="37"/>
        <end position="110"/>
    </location>
</feature>
<sequence length="689" mass="73945">MLPNSLIPTALPKAQFRAVVTCGYGSDLYPLIEPLATFTDDEPDESPNAPLSPQHHHHHQRHDSQAGANATGVMGGSSSGTGAGAGTMTGLGSNTAGTSAATSARTKKPGQVKALLPVVGKKMVDWTLDRVEEAGVFGACGTRLSACGSGQRTRADTASRTADVLVLSPSSLASPIAHHLRARRTAPSTSNLPSGTPSTRIELEEVPDAVARQGSVAVLKWATEKGLIKSDILLVPCDLLLVPTPMTTISLASLIDRHRTDDNLMTTLFYERAAGAVAEARKDGPSEILTIYDSKTSTLLDIREMDEFDDDEIPLRTSLLEMSVQNVGIPLFLRSTDAYFAFRLVTYNRFPSPTLSTTLLPCQVYVFSSLIFPLLTSLNNARRLSHMESLREFAGWVARLSWRNSGKDAVGYRDVRSVQREDGLAMGRSTTQAPLSLSHPSKFPFANSPQSLSGPQTGANTPALVSRSSWLRTSISNGPNNGEWDHGLLSKAAIGGAGAGGRKNDRAATGGCKLVIWKSHDGWCGRGNTVAGYVELNRSALKLLPAQPPATNTPQGVFISPDSWLHSSVHANLGEKAGVKRSIIGRGCFVGRLTKLTNCVLMDGVHIGENCKLDNCVVSTNVQIRDRAQLKDCEIGQDYIVEADGQCHKTETFRVETILDLTSFRFASSCFPLPFSASIKNEQLVVELD</sequence>
<dbReference type="STRING" id="796604.A0A2X0MM42"/>
<gene>
    <name evidence="11" type="primary">BQ5605_C028g10539</name>
    <name evidence="11" type="ORF">BQ5605_C028G10539</name>
</gene>
<dbReference type="PANTHER" id="PTHR45989:SF1">
    <property type="entry name" value="TRANSLATION INITIATION FACTOR EIF-2B SUBUNIT GAMMA"/>
    <property type="match status" value="1"/>
</dbReference>
<dbReference type="Gene3D" id="3.90.550.10">
    <property type="entry name" value="Spore Coat Polysaccharide Biosynthesis Protein SpsA, Chain A"/>
    <property type="match status" value="1"/>
</dbReference>
<dbReference type="InterPro" id="IPR051960">
    <property type="entry name" value="eIF2B_gamma"/>
</dbReference>
<evidence type="ECO:0000256" key="7">
    <source>
        <dbReference type="ARBA" id="ARBA00044229"/>
    </source>
</evidence>
<keyword evidence="12" id="KW-1185">Reference proteome</keyword>
<dbReference type="GO" id="GO:0005085">
    <property type="term" value="F:guanyl-nucleotide exchange factor activity"/>
    <property type="evidence" value="ECO:0007669"/>
    <property type="project" value="TreeGrafter"/>
</dbReference>
<evidence type="ECO:0000256" key="6">
    <source>
        <dbReference type="ARBA" id="ARBA00044196"/>
    </source>
</evidence>
<protein>
    <recommendedName>
        <fullName evidence="6">Translation initiation factor eIF2B subunit gamma</fullName>
    </recommendedName>
    <alternativeName>
        <fullName evidence="7">eIF2B GDP-GTP exchange factor subunit gamma</fullName>
    </alternativeName>
</protein>
<dbReference type="InterPro" id="IPR056818">
    <property type="entry name" value="GlmU/GlgC-like_hexapep"/>
</dbReference>
<evidence type="ECO:0000313" key="11">
    <source>
        <dbReference type="EMBL" id="SGZ12961.1"/>
    </source>
</evidence>
<dbReference type="AlphaFoldDB" id="A0A2X0MM42"/>
<comment type="similarity">
    <text evidence="2">Belongs to the eIF-2B gamma/epsilon subunits family.</text>
</comment>
<evidence type="ECO:0000256" key="3">
    <source>
        <dbReference type="ARBA" id="ARBA00022490"/>
    </source>
</evidence>
<keyword evidence="4" id="KW-0396">Initiation factor</keyword>
<dbReference type="InterPro" id="IPR011004">
    <property type="entry name" value="Trimer_LpxA-like_sf"/>
</dbReference>
<dbReference type="InterPro" id="IPR029044">
    <property type="entry name" value="Nucleotide-diphossugar_trans"/>
</dbReference>
<dbReference type="GO" id="GO:0002183">
    <property type="term" value="P:cytoplasmic translational initiation"/>
    <property type="evidence" value="ECO:0007669"/>
    <property type="project" value="TreeGrafter"/>
</dbReference>
<dbReference type="SUPFAM" id="SSF53448">
    <property type="entry name" value="Nucleotide-diphospho-sugar transferases"/>
    <property type="match status" value="1"/>
</dbReference>
<evidence type="ECO:0000256" key="1">
    <source>
        <dbReference type="ARBA" id="ARBA00004514"/>
    </source>
</evidence>
<proteinExistence type="inferred from homology"/>
<evidence type="ECO:0000256" key="5">
    <source>
        <dbReference type="ARBA" id="ARBA00022917"/>
    </source>
</evidence>
<keyword evidence="3" id="KW-0963">Cytoplasm</keyword>
<dbReference type="Gene3D" id="2.160.10.10">
    <property type="entry name" value="Hexapeptide repeat proteins"/>
    <property type="match status" value="1"/>
</dbReference>
<comment type="subunit">
    <text evidence="8">Component of the translation initiation factor 2B (eIF2B) complex which is a heterodecamer of two sets of five different subunits: alpha, beta, gamma, delta and epsilon. Subunits alpha, beta and delta comprise a regulatory subcomplex and subunits epsilon and gamma comprise a catalytic subcomplex. Within the complex, the hexameric regulatory complex resides at the center, with the two heterodimeric catalytic subcomplexes bound on opposite sides.</text>
</comment>
<evidence type="ECO:0000256" key="8">
    <source>
        <dbReference type="ARBA" id="ARBA00046432"/>
    </source>
</evidence>
<evidence type="ECO:0000256" key="2">
    <source>
        <dbReference type="ARBA" id="ARBA00007878"/>
    </source>
</evidence>
<keyword evidence="5" id="KW-0648">Protein biosynthesis</keyword>
<name>A0A2X0MM42_9BASI</name>
<dbReference type="PANTHER" id="PTHR45989">
    <property type="entry name" value="TRANSLATION INITIATION FACTOR EIF-2B SUBUNIT GAMMA"/>
    <property type="match status" value="1"/>
</dbReference>
<dbReference type="SUPFAM" id="SSF51161">
    <property type="entry name" value="Trimeric LpxA-like enzymes"/>
    <property type="match status" value="1"/>
</dbReference>
<feature type="compositionally biased region" description="Low complexity" evidence="9">
    <location>
        <begin position="90"/>
        <end position="104"/>
    </location>
</feature>
<accession>A0A2X0MM42</accession>
<evidence type="ECO:0000313" key="12">
    <source>
        <dbReference type="Proteomes" id="UP000249464"/>
    </source>
</evidence>
<feature type="compositionally biased region" description="Gly residues" evidence="9">
    <location>
        <begin position="73"/>
        <end position="89"/>
    </location>
</feature>
<evidence type="ECO:0000256" key="4">
    <source>
        <dbReference type="ARBA" id="ARBA00022540"/>
    </source>
</evidence>
<dbReference type="GO" id="GO:0005851">
    <property type="term" value="C:eukaryotic translation initiation factor 2B complex"/>
    <property type="evidence" value="ECO:0007669"/>
    <property type="project" value="TreeGrafter"/>
</dbReference>
<dbReference type="Proteomes" id="UP000249464">
    <property type="component" value="Unassembled WGS sequence"/>
</dbReference>
<dbReference type="CDD" id="cd04652">
    <property type="entry name" value="LbH_eIF2B_gamma_C"/>
    <property type="match status" value="1"/>
</dbReference>
<dbReference type="Pfam" id="PF24894">
    <property type="entry name" value="Hexapep_GlmU"/>
    <property type="match status" value="1"/>
</dbReference>
<dbReference type="GO" id="GO:0005829">
    <property type="term" value="C:cytosol"/>
    <property type="evidence" value="ECO:0007669"/>
    <property type="project" value="UniProtKB-SubCell"/>
</dbReference>
<reference evidence="11 12" key="1">
    <citation type="submission" date="2016-11" db="EMBL/GenBank/DDBJ databases">
        <authorList>
            <person name="Jaros S."/>
            <person name="Januszkiewicz K."/>
            <person name="Wedrychowicz H."/>
        </authorList>
    </citation>
    <scope>NUCLEOTIDE SEQUENCE [LARGE SCALE GENOMIC DNA]</scope>
</reference>
<dbReference type="EMBL" id="FQNC01000080">
    <property type="protein sequence ID" value="SGZ12961.1"/>
    <property type="molecule type" value="Genomic_DNA"/>
</dbReference>